<sequence>MSFSVKLEQFRTKHELARNFYDDNEFCPLYDIEEEAFEHRERIQKRASPHSSPSLSYYNTPTSTPPMRRSIPIIDPTNMAPVSIKPDSTWSNVSYSNRMYSHYYGCATQPTQPRKIIPIIDPATKQALPSPKYHVSVR</sequence>
<dbReference type="Proteomes" id="UP000242414">
    <property type="component" value="Unassembled WGS sequence"/>
</dbReference>
<gene>
    <name evidence="2" type="ORF">BCV72DRAFT_306308</name>
</gene>
<accession>A0A1X0R0L4</accession>
<reference evidence="2" key="1">
    <citation type="journal article" date="2016" name="Proc. Natl. Acad. Sci. U.S.A.">
        <title>Lipid metabolic changes in an early divergent fungus govern the establishment of a mutualistic symbiosis with endobacteria.</title>
        <authorList>
            <person name="Lastovetsky O.A."/>
            <person name="Gaspar M.L."/>
            <person name="Mondo S.J."/>
            <person name="LaButti K.M."/>
            <person name="Sandor L."/>
            <person name="Grigoriev I.V."/>
            <person name="Henry S.A."/>
            <person name="Pawlowska T.E."/>
        </authorList>
    </citation>
    <scope>NUCLEOTIDE SEQUENCE [LARGE SCALE GENOMIC DNA]</scope>
    <source>
        <strain evidence="2">ATCC 52814</strain>
    </source>
</reference>
<dbReference type="AlphaFoldDB" id="A0A1X0R0L4"/>
<evidence type="ECO:0000313" key="2">
    <source>
        <dbReference type="EMBL" id="ORE05549.1"/>
    </source>
</evidence>
<proteinExistence type="predicted"/>
<protein>
    <submittedName>
        <fullName evidence="2">Uncharacterized protein</fullName>
    </submittedName>
</protein>
<dbReference type="VEuPathDB" id="FungiDB:BCV72DRAFT_306308"/>
<dbReference type="OrthoDB" id="2425329at2759"/>
<organism evidence="2">
    <name type="scientific">Rhizopus microsporus var. microsporus</name>
    <dbReference type="NCBI Taxonomy" id="86635"/>
    <lineage>
        <taxon>Eukaryota</taxon>
        <taxon>Fungi</taxon>
        <taxon>Fungi incertae sedis</taxon>
        <taxon>Mucoromycota</taxon>
        <taxon>Mucoromycotina</taxon>
        <taxon>Mucoromycetes</taxon>
        <taxon>Mucorales</taxon>
        <taxon>Mucorineae</taxon>
        <taxon>Rhizopodaceae</taxon>
        <taxon>Rhizopus</taxon>
    </lineage>
</organism>
<dbReference type="InterPro" id="IPR027915">
    <property type="entry name" value="DUF4452"/>
</dbReference>
<dbReference type="Pfam" id="PF14618">
    <property type="entry name" value="DUF4452"/>
    <property type="match status" value="1"/>
</dbReference>
<evidence type="ECO:0000256" key="1">
    <source>
        <dbReference type="SAM" id="MobiDB-lite"/>
    </source>
</evidence>
<name>A0A1X0R0L4_RHIZD</name>
<feature type="region of interest" description="Disordered" evidence="1">
    <location>
        <begin position="40"/>
        <end position="74"/>
    </location>
</feature>
<dbReference type="EMBL" id="KV921942">
    <property type="protein sequence ID" value="ORE05549.1"/>
    <property type="molecule type" value="Genomic_DNA"/>
</dbReference>
<feature type="compositionally biased region" description="Polar residues" evidence="1">
    <location>
        <begin position="49"/>
        <end position="62"/>
    </location>
</feature>